<feature type="domain" description="Histidine kinase" evidence="13">
    <location>
        <begin position="472"/>
        <end position="693"/>
    </location>
</feature>
<dbReference type="InterPro" id="IPR011006">
    <property type="entry name" value="CheY-like_superfamily"/>
</dbReference>
<dbReference type="InterPro" id="IPR000700">
    <property type="entry name" value="PAS-assoc_C"/>
</dbReference>
<dbReference type="InterPro" id="IPR013656">
    <property type="entry name" value="PAS_4"/>
</dbReference>
<dbReference type="Pfam" id="PF00512">
    <property type="entry name" value="HisKA"/>
    <property type="match status" value="1"/>
</dbReference>
<dbReference type="CDD" id="cd00130">
    <property type="entry name" value="PAS"/>
    <property type="match status" value="1"/>
</dbReference>
<feature type="transmembrane region" description="Helical" evidence="12">
    <location>
        <begin position="302"/>
        <end position="322"/>
    </location>
</feature>
<protein>
    <recommendedName>
        <fullName evidence="10">Sensory/regulatory protein RpfC</fullName>
        <ecNumber evidence="2">2.7.13.3</ecNumber>
    </recommendedName>
</protein>
<dbReference type="InterPro" id="IPR003661">
    <property type="entry name" value="HisK_dim/P_dom"/>
</dbReference>
<dbReference type="CDD" id="cd00082">
    <property type="entry name" value="HisKA"/>
    <property type="match status" value="1"/>
</dbReference>
<gene>
    <name evidence="17" type="ORF">EV700_2712</name>
</gene>
<dbReference type="Pfam" id="PF08448">
    <property type="entry name" value="PAS_4"/>
    <property type="match status" value="1"/>
</dbReference>
<comment type="caution">
    <text evidence="17">The sequence shown here is derived from an EMBL/GenBank/DDBJ whole genome shotgun (WGS) entry which is preliminary data.</text>
</comment>
<dbReference type="Pfam" id="PF00072">
    <property type="entry name" value="Response_reg"/>
    <property type="match status" value="1"/>
</dbReference>
<dbReference type="InterPro" id="IPR004358">
    <property type="entry name" value="Sig_transdc_His_kin-like_C"/>
</dbReference>
<dbReference type="PROSITE" id="PS50109">
    <property type="entry name" value="HIS_KIN"/>
    <property type="match status" value="1"/>
</dbReference>
<comment type="catalytic activity">
    <reaction evidence="1">
        <text>ATP + protein L-histidine = ADP + protein N-phospho-L-histidine.</text>
        <dbReference type="EC" id="2.7.13.3"/>
    </reaction>
</comment>
<dbReference type="GO" id="GO:0005524">
    <property type="term" value="F:ATP binding"/>
    <property type="evidence" value="ECO:0007669"/>
    <property type="project" value="UniProtKB-KW"/>
</dbReference>
<dbReference type="InterPro" id="IPR001789">
    <property type="entry name" value="Sig_transdc_resp-reg_receiver"/>
</dbReference>
<dbReference type="RefSeq" id="WP_130414709.1">
    <property type="nucleotide sequence ID" value="NZ_SHKX01000014.1"/>
</dbReference>
<comment type="subunit">
    <text evidence="9">At low DSF concentrations, interacts with RpfF.</text>
</comment>
<evidence type="ECO:0000256" key="3">
    <source>
        <dbReference type="ARBA" id="ARBA00022553"/>
    </source>
</evidence>
<keyword evidence="12" id="KW-0472">Membrane</keyword>
<dbReference type="Proteomes" id="UP000292423">
    <property type="component" value="Unassembled WGS sequence"/>
</dbReference>
<dbReference type="CDD" id="cd16922">
    <property type="entry name" value="HATPase_EvgS-ArcB-TorS-like"/>
    <property type="match status" value="1"/>
</dbReference>
<keyword evidence="6" id="KW-0418">Kinase</keyword>
<dbReference type="Gene3D" id="3.40.50.2300">
    <property type="match status" value="1"/>
</dbReference>
<evidence type="ECO:0000259" key="16">
    <source>
        <dbReference type="PROSITE" id="PS50113"/>
    </source>
</evidence>
<evidence type="ECO:0000259" key="15">
    <source>
        <dbReference type="PROSITE" id="PS50112"/>
    </source>
</evidence>
<dbReference type="PROSITE" id="PS50113">
    <property type="entry name" value="PAC"/>
    <property type="match status" value="1"/>
</dbReference>
<dbReference type="InterPro" id="IPR005467">
    <property type="entry name" value="His_kinase_dom"/>
</dbReference>
<keyword evidence="5" id="KW-0547">Nucleotide-binding</keyword>
<evidence type="ECO:0000313" key="17">
    <source>
        <dbReference type="EMBL" id="RZU38135.1"/>
    </source>
</evidence>
<keyword evidence="3 11" id="KW-0597">Phosphoprotein</keyword>
<dbReference type="PROSITE" id="PS50110">
    <property type="entry name" value="RESPONSE_REGULATORY"/>
    <property type="match status" value="1"/>
</dbReference>
<feature type="domain" description="Response regulatory" evidence="14">
    <location>
        <begin position="717"/>
        <end position="837"/>
    </location>
</feature>
<dbReference type="InterPro" id="IPR036890">
    <property type="entry name" value="HATPase_C_sf"/>
</dbReference>
<keyword evidence="4" id="KW-0808">Transferase</keyword>
<feature type="domain" description="PAC" evidence="16">
    <location>
        <begin position="404"/>
        <end position="454"/>
    </location>
</feature>
<dbReference type="PROSITE" id="PS50112">
    <property type="entry name" value="PAS"/>
    <property type="match status" value="1"/>
</dbReference>
<dbReference type="InterPro" id="IPR036097">
    <property type="entry name" value="HisK_dim/P_sf"/>
</dbReference>
<feature type="domain" description="PAS" evidence="15">
    <location>
        <begin position="333"/>
        <end position="376"/>
    </location>
</feature>
<dbReference type="SUPFAM" id="SSF47384">
    <property type="entry name" value="Homodimeric domain of signal transducing histidine kinase"/>
    <property type="match status" value="1"/>
</dbReference>
<keyword evidence="8" id="KW-0902">Two-component regulatory system</keyword>
<keyword evidence="12" id="KW-0812">Transmembrane</keyword>
<keyword evidence="7" id="KW-0067">ATP-binding</keyword>
<dbReference type="Gene3D" id="1.10.287.130">
    <property type="match status" value="1"/>
</dbReference>
<evidence type="ECO:0000256" key="11">
    <source>
        <dbReference type="PROSITE-ProRule" id="PRU00169"/>
    </source>
</evidence>
<dbReference type="PRINTS" id="PR00344">
    <property type="entry name" value="BCTRLSENSOR"/>
</dbReference>
<dbReference type="NCBIfam" id="TIGR00229">
    <property type="entry name" value="sensory_box"/>
    <property type="match status" value="1"/>
</dbReference>
<dbReference type="EMBL" id="SHKX01000014">
    <property type="protein sequence ID" value="RZU38135.1"/>
    <property type="molecule type" value="Genomic_DNA"/>
</dbReference>
<proteinExistence type="predicted"/>
<dbReference type="SUPFAM" id="SSF52172">
    <property type="entry name" value="CheY-like"/>
    <property type="match status" value="1"/>
</dbReference>
<dbReference type="SMART" id="SM00448">
    <property type="entry name" value="REC"/>
    <property type="match status" value="1"/>
</dbReference>
<dbReference type="EC" id="2.7.13.3" evidence="2"/>
<dbReference type="FunFam" id="3.30.565.10:FF:000010">
    <property type="entry name" value="Sensor histidine kinase RcsC"/>
    <property type="match status" value="1"/>
</dbReference>
<evidence type="ECO:0000256" key="1">
    <source>
        <dbReference type="ARBA" id="ARBA00000085"/>
    </source>
</evidence>
<dbReference type="InterPro" id="IPR003594">
    <property type="entry name" value="HATPase_dom"/>
</dbReference>
<dbReference type="InterPro" id="IPR035965">
    <property type="entry name" value="PAS-like_dom_sf"/>
</dbReference>
<dbReference type="InterPro" id="IPR000014">
    <property type="entry name" value="PAS"/>
</dbReference>
<evidence type="ECO:0000256" key="2">
    <source>
        <dbReference type="ARBA" id="ARBA00012438"/>
    </source>
</evidence>
<sequence>MRLTTRLLHQYPRSTTGLVLAGLCLSATIAVILAYQPEIERQKQQVARHRQDIARQVEGELAVRFALVHQQVHSLAALAGEKPGDPAQTESLLVKLLSASPPQQVYGMGLWHRPGVVPGFPDGYGPYVHYDETGVPRITREWMTPLYQYTDQEWYRLFMTGNGRLRCTPPYWDNGLVYLSCGKSFPPAPHPVLGVVSVDMVLPQLDSLVRSLSTPQQETVYLTYGSHMLAHPDAASLVQAEQERRHGVKSLLDLSANTPIQRLPAAENWSDYQTPLDYGWQVHILSRKSWLYRETHDLNKRIAFWLVLIWLTGALVDAIWLFSTRNIRTALNRNLSLRNALSDAVPSGVFLCDENAEIVWANPTFQHIAGISKLDIRLSAILTETDRPALEKLWQEALRNENPASGEFRLAEDSDSWVQIRLVRVHEDASHGSGMAGTIDDITDRRNAEEALRLAKDEAEKASRAKSDFLATMSHEIRTPMNGVVGMANLLQETPLNPEQAEYARTLQSSAGTLLKILNDILDLSRIEAGKFPIEHHPFRIRDLIGEILSLLQPIAAQKDIDLDSGLPSDLPEVIIGDADRVKQVLLNLISNAIKFTDIGSVTLSITVSDLCAESVRLHFHVIDTGIGLSLDQQSNIFKPFMQADNSTTRRYGGTGLGLTICRHLISLMGGEIHCYSEPEQGAHFWFDLDFPLPQSHNSSAEESAAAGAKALRPDARVLVVEDNPVNQQVVVAMLKKLGIKARTCRNGEEALARLEEDSRWDLILMDCQMPVLDGFEATKRWREIERERGMTPLPIVALTANAMRGDADRCLSAGMDAYLSKPITISALTAALSRWLAV</sequence>
<evidence type="ECO:0000256" key="12">
    <source>
        <dbReference type="SAM" id="Phobius"/>
    </source>
</evidence>
<dbReference type="Pfam" id="PF02518">
    <property type="entry name" value="HATPase_c"/>
    <property type="match status" value="1"/>
</dbReference>
<evidence type="ECO:0000256" key="9">
    <source>
        <dbReference type="ARBA" id="ARBA00064003"/>
    </source>
</evidence>
<keyword evidence="18" id="KW-1185">Reference proteome</keyword>
<evidence type="ECO:0000256" key="7">
    <source>
        <dbReference type="ARBA" id="ARBA00022840"/>
    </source>
</evidence>
<dbReference type="GO" id="GO:0000155">
    <property type="term" value="F:phosphorelay sensor kinase activity"/>
    <property type="evidence" value="ECO:0007669"/>
    <property type="project" value="InterPro"/>
</dbReference>
<dbReference type="OrthoDB" id="9810730at2"/>
<feature type="transmembrane region" description="Helical" evidence="12">
    <location>
        <begin position="15"/>
        <end position="35"/>
    </location>
</feature>
<evidence type="ECO:0000256" key="5">
    <source>
        <dbReference type="ARBA" id="ARBA00022741"/>
    </source>
</evidence>
<dbReference type="CDD" id="cd17546">
    <property type="entry name" value="REC_hyHK_CKI1_RcsC-like"/>
    <property type="match status" value="1"/>
</dbReference>
<dbReference type="AlphaFoldDB" id="A0A4Q7YNC1"/>
<dbReference type="Gene3D" id="3.30.450.20">
    <property type="entry name" value="PAS domain"/>
    <property type="match status" value="2"/>
</dbReference>
<evidence type="ECO:0000256" key="8">
    <source>
        <dbReference type="ARBA" id="ARBA00023012"/>
    </source>
</evidence>
<evidence type="ECO:0000256" key="10">
    <source>
        <dbReference type="ARBA" id="ARBA00068150"/>
    </source>
</evidence>
<dbReference type="PANTHER" id="PTHR45339:SF5">
    <property type="entry name" value="HISTIDINE KINASE"/>
    <property type="match status" value="1"/>
</dbReference>
<dbReference type="PANTHER" id="PTHR45339">
    <property type="entry name" value="HYBRID SIGNAL TRANSDUCTION HISTIDINE KINASE J"/>
    <property type="match status" value="1"/>
</dbReference>
<reference evidence="17 18" key="1">
    <citation type="submission" date="2019-02" db="EMBL/GenBank/DDBJ databases">
        <title>Genomic Encyclopedia of Type Strains, Phase IV (KMG-IV): sequencing the most valuable type-strain genomes for metagenomic binning, comparative biology and taxonomic classification.</title>
        <authorList>
            <person name="Goeker M."/>
        </authorList>
    </citation>
    <scope>NUCLEOTIDE SEQUENCE [LARGE SCALE GENOMIC DNA]</scope>
    <source>
        <strain evidence="17 18">DSM 105135</strain>
    </source>
</reference>
<name>A0A4Q7YNC1_9GAMM</name>
<organism evidence="17 18">
    <name type="scientific">Fluviicoccus keumensis</name>
    <dbReference type="NCBI Taxonomy" id="1435465"/>
    <lineage>
        <taxon>Bacteria</taxon>
        <taxon>Pseudomonadati</taxon>
        <taxon>Pseudomonadota</taxon>
        <taxon>Gammaproteobacteria</taxon>
        <taxon>Moraxellales</taxon>
        <taxon>Moraxellaceae</taxon>
        <taxon>Fluviicoccus</taxon>
    </lineage>
</organism>
<feature type="modified residue" description="4-aspartylphosphate" evidence="11">
    <location>
        <position position="767"/>
    </location>
</feature>
<keyword evidence="12" id="KW-1133">Transmembrane helix</keyword>
<dbReference type="SUPFAM" id="SSF55874">
    <property type="entry name" value="ATPase domain of HSP90 chaperone/DNA topoisomerase II/histidine kinase"/>
    <property type="match status" value="1"/>
</dbReference>
<dbReference type="FunFam" id="1.10.287.130:FF:000002">
    <property type="entry name" value="Two-component osmosensing histidine kinase"/>
    <property type="match status" value="1"/>
</dbReference>
<dbReference type="SMART" id="SM00387">
    <property type="entry name" value="HATPase_c"/>
    <property type="match status" value="1"/>
</dbReference>
<evidence type="ECO:0000256" key="6">
    <source>
        <dbReference type="ARBA" id="ARBA00022777"/>
    </source>
</evidence>
<dbReference type="SMART" id="SM00388">
    <property type="entry name" value="HisKA"/>
    <property type="match status" value="1"/>
</dbReference>
<evidence type="ECO:0000256" key="4">
    <source>
        <dbReference type="ARBA" id="ARBA00022679"/>
    </source>
</evidence>
<accession>A0A4Q7YNC1</accession>
<dbReference type="Gene3D" id="3.30.565.10">
    <property type="entry name" value="Histidine kinase-like ATPase, C-terminal domain"/>
    <property type="match status" value="1"/>
</dbReference>
<dbReference type="SUPFAM" id="SSF55785">
    <property type="entry name" value="PYP-like sensor domain (PAS domain)"/>
    <property type="match status" value="1"/>
</dbReference>
<evidence type="ECO:0000259" key="13">
    <source>
        <dbReference type="PROSITE" id="PS50109"/>
    </source>
</evidence>
<evidence type="ECO:0000313" key="18">
    <source>
        <dbReference type="Proteomes" id="UP000292423"/>
    </source>
</evidence>
<evidence type="ECO:0000259" key="14">
    <source>
        <dbReference type="PROSITE" id="PS50110"/>
    </source>
</evidence>